<dbReference type="PANTHER" id="PTHR43433">
    <property type="entry name" value="HYDROLASE, ALPHA/BETA FOLD FAMILY PROTEIN"/>
    <property type="match status" value="1"/>
</dbReference>
<proteinExistence type="predicted"/>
<dbReference type="AlphaFoldDB" id="A0A942T0Q0"/>
<dbReference type="InterPro" id="IPR026968">
    <property type="entry name" value="PcaD/CatD"/>
</dbReference>
<evidence type="ECO:0000313" key="2">
    <source>
        <dbReference type="EMBL" id="MBS4183974.1"/>
    </source>
</evidence>
<dbReference type="EMBL" id="JAGYPE020000006">
    <property type="protein sequence ID" value="MCH6264950.1"/>
    <property type="molecule type" value="Genomic_DNA"/>
</dbReference>
<reference evidence="2" key="1">
    <citation type="submission" date="2021-05" db="EMBL/GenBank/DDBJ databases">
        <title>Novel Bacillus species.</title>
        <authorList>
            <person name="Liu G."/>
        </authorList>
    </citation>
    <scope>NUCLEOTIDE SEQUENCE</scope>
    <source>
        <strain evidence="2 4">FJAT-50051</strain>
    </source>
</reference>
<dbReference type="Pfam" id="PF00561">
    <property type="entry name" value="Abhydrolase_1"/>
    <property type="match status" value="1"/>
</dbReference>
<evidence type="ECO:0000313" key="3">
    <source>
        <dbReference type="EMBL" id="MCH6264950.1"/>
    </source>
</evidence>
<dbReference type="NCBIfam" id="TIGR02427">
    <property type="entry name" value="protocat_pcaD"/>
    <property type="match status" value="1"/>
</dbReference>
<protein>
    <submittedName>
        <fullName evidence="2">3-oxoadipate enol-lactonase</fullName>
        <ecNumber evidence="2">3.1.1.24</ecNumber>
    </submittedName>
</protein>
<dbReference type="InterPro" id="IPR050471">
    <property type="entry name" value="AB_hydrolase"/>
</dbReference>
<feature type="domain" description="AB hydrolase-1" evidence="1">
    <location>
        <begin position="22"/>
        <end position="131"/>
    </location>
</feature>
<dbReference type="InterPro" id="IPR029058">
    <property type="entry name" value="AB_hydrolase_fold"/>
</dbReference>
<dbReference type="SUPFAM" id="SSF53474">
    <property type="entry name" value="alpha/beta-Hydrolases"/>
    <property type="match status" value="1"/>
</dbReference>
<accession>A0A942T0Q0</accession>
<dbReference type="Gene3D" id="3.40.50.1820">
    <property type="entry name" value="alpha/beta hydrolase"/>
    <property type="match status" value="1"/>
</dbReference>
<organism evidence="2">
    <name type="scientific">Neobacillus citreus</name>
    <dbReference type="NCBI Taxonomy" id="2833578"/>
    <lineage>
        <taxon>Bacteria</taxon>
        <taxon>Bacillati</taxon>
        <taxon>Bacillota</taxon>
        <taxon>Bacilli</taxon>
        <taxon>Bacillales</taxon>
        <taxon>Bacillaceae</taxon>
        <taxon>Neobacillus</taxon>
    </lineage>
</organism>
<gene>
    <name evidence="2" type="primary">pcaD</name>
    <name evidence="3" type="ORF">KHB02_005355</name>
    <name evidence="2" type="ORF">KHB02_21520</name>
</gene>
<dbReference type="PRINTS" id="PR00111">
    <property type="entry name" value="ABHYDROLASE"/>
</dbReference>
<dbReference type="EC" id="3.1.1.24" evidence="2"/>
<keyword evidence="2" id="KW-0378">Hydrolase</keyword>
<keyword evidence="4" id="KW-1185">Reference proteome</keyword>
<evidence type="ECO:0000313" key="4">
    <source>
        <dbReference type="Proteomes" id="UP000677265"/>
    </source>
</evidence>
<dbReference type="GO" id="GO:0047570">
    <property type="term" value="F:3-oxoadipate enol-lactonase activity"/>
    <property type="evidence" value="ECO:0007669"/>
    <property type="project" value="UniProtKB-EC"/>
</dbReference>
<dbReference type="Proteomes" id="UP000677265">
    <property type="component" value="Unassembled WGS sequence"/>
</dbReference>
<sequence>MNFIDVNGVRLHYRFDGAEELPVVVLSNSLGTDLTMWDPQIEELTKYFRVLRYDTRGHGASDVPAGPYSIDQLGRDVVGLLDSLGIECAHFAGVSMGGMTGMWLGLNAPERLGKLALCNTAAFIGPREIWDTRISAVQNSGMEPIAEGVIARWFTESYVQQGSEEVKQVKKVFLETSAEGYAAACAAVRDMDERDTVKNITVPTLVISSKDDLATPPRDGQYLTDQINGTRYVELEGSHLSNIETSKEFTNALVDFLRGIA</sequence>
<dbReference type="GO" id="GO:0042952">
    <property type="term" value="P:beta-ketoadipate pathway"/>
    <property type="evidence" value="ECO:0007669"/>
    <property type="project" value="InterPro"/>
</dbReference>
<dbReference type="RefSeq" id="WP_213143899.1">
    <property type="nucleotide sequence ID" value="NZ_JAGYPE020000006.1"/>
</dbReference>
<dbReference type="InterPro" id="IPR000073">
    <property type="entry name" value="AB_hydrolase_1"/>
</dbReference>
<dbReference type="EMBL" id="JAGYPE010000004">
    <property type="protein sequence ID" value="MBS4183974.1"/>
    <property type="molecule type" value="Genomic_DNA"/>
</dbReference>
<comment type="caution">
    <text evidence="2">The sequence shown here is derived from an EMBL/GenBank/DDBJ whole genome shotgun (WGS) entry which is preliminary data.</text>
</comment>
<name>A0A942T0Q0_9BACI</name>
<dbReference type="PANTHER" id="PTHR43433:SF5">
    <property type="entry name" value="AB HYDROLASE-1 DOMAIN-CONTAINING PROTEIN"/>
    <property type="match status" value="1"/>
</dbReference>
<evidence type="ECO:0000259" key="1">
    <source>
        <dbReference type="Pfam" id="PF00561"/>
    </source>
</evidence>